<dbReference type="InterPro" id="IPR006861">
    <property type="entry name" value="HABP4_PAIRBP1-bd"/>
</dbReference>
<dbReference type="Proteomes" id="UP001327560">
    <property type="component" value="Chromosome 2"/>
</dbReference>
<keyword evidence="6" id="KW-1185">Reference proteome</keyword>
<evidence type="ECO:0000259" key="4">
    <source>
        <dbReference type="SMART" id="SM01233"/>
    </source>
</evidence>
<feature type="compositionally biased region" description="Basic and acidic residues" evidence="3">
    <location>
        <begin position="106"/>
        <end position="116"/>
    </location>
</feature>
<feature type="region of interest" description="Disordered" evidence="3">
    <location>
        <begin position="28"/>
        <end position="232"/>
    </location>
</feature>
<dbReference type="Pfam" id="PF04774">
    <property type="entry name" value="HABP4_PAI-RBP1"/>
    <property type="match status" value="1"/>
</dbReference>
<accession>A0AAQ3Q596</accession>
<feature type="compositionally biased region" description="Basic and acidic residues" evidence="3">
    <location>
        <begin position="269"/>
        <end position="305"/>
    </location>
</feature>
<dbReference type="GO" id="GO:0005737">
    <property type="term" value="C:cytoplasm"/>
    <property type="evidence" value="ECO:0007669"/>
    <property type="project" value="UniProtKB-SubCell"/>
</dbReference>
<comment type="subcellular location">
    <subcellularLocation>
        <location evidence="1">Cytoplasm</location>
    </subcellularLocation>
</comment>
<keyword evidence="2" id="KW-0963">Cytoplasm</keyword>
<dbReference type="GO" id="GO:0005634">
    <property type="term" value="C:nucleus"/>
    <property type="evidence" value="ECO:0007669"/>
    <property type="project" value="TreeGrafter"/>
</dbReference>
<dbReference type="PANTHER" id="PTHR12299">
    <property type="entry name" value="HYALURONIC ACID-BINDING PROTEIN 4"/>
    <property type="match status" value="1"/>
</dbReference>
<dbReference type="EMBL" id="CP136891">
    <property type="protein sequence ID" value="WOK96985.1"/>
    <property type="molecule type" value="Genomic_DNA"/>
</dbReference>
<dbReference type="Gene3D" id="6.10.140.1040">
    <property type="match status" value="1"/>
</dbReference>
<feature type="region of interest" description="Disordered" evidence="3">
    <location>
        <begin position="269"/>
        <end position="369"/>
    </location>
</feature>
<protein>
    <recommendedName>
        <fullName evidence="4">Hyaluronan/mRNA-binding protein domain-containing protein</fullName>
    </recommendedName>
</protein>
<feature type="compositionally biased region" description="Basic and acidic residues" evidence="3">
    <location>
        <begin position="143"/>
        <end position="169"/>
    </location>
</feature>
<sequence length="369" mass="40547">MSTVNPFDLLADDDNDDPSRLIALQEQKVAAKKPAAPATAPVAKLPSKPVPPAQAVREARNNAAPPSRGGASRGRGGRATQYREFGNGDVNGFSKGYGGVVSEEGSADKPSERERGGYGSQRQSFRGGRRGGYGNENGEAGNDSERPPRRMYDRRSGTGRGSEIKREGSGRGNWGTTEDDMIAQVTEDGKMNENLSAPKKQEEVSNGPNTEGTEENKEVPENETEGKELEDKEMTLEEYEKVKEEKRKSLLSMKSEERKVEMDKEFETMKQLSNKKENDDIFAKLGSDKDMGRKKDIADRDERNKKSVSITQFLKPAEGQRYYSPGGRGRGRGRGRGDREPFCGEFGARTVSYNPAPSIEDPGHFPALC</sequence>
<dbReference type="AlphaFoldDB" id="A0AAQ3Q596"/>
<reference evidence="5 6" key="1">
    <citation type="submission" date="2023-10" db="EMBL/GenBank/DDBJ databases">
        <title>Chromosome-scale genome assembly provides insights into flower coloration mechanisms of Canna indica.</title>
        <authorList>
            <person name="Li C."/>
        </authorList>
    </citation>
    <scope>NUCLEOTIDE SEQUENCE [LARGE SCALE GENOMIC DNA]</scope>
    <source>
        <tissue evidence="5">Flower</tissue>
    </source>
</reference>
<gene>
    <name evidence="5" type="ORF">Cni_G05693</name>
</gene>
<proteinExistence type="predicted"/>
<evidence type="ECO:0000313" key="6">
    <source>
        <dbReference type="Proteomes" id="UP001327560"/>
    </source>
</evidence>
<evidence type="ECO:0000256" key="3">
    <source>
        <dbReference type="SAM" id="MobiDB-lite"/>
    </source>
</evidence>
<dbReference type="PANTHER" id="PTHR12299:SF17">
    <property type="entry name" value="AT19571P-RELATED"/>
    <property type="match status" value="1"/>
</dbReference>
<organism evidence="5 6">
    <name type="scientific">Canna indica</name>
    <name type="common">Indian-shot</name>
    <dbReference type="NCBI Taxonomy" id="4628"/>
    <lineage>
        <taxon>Eukaryota</taxon>
        <taxon>Viridiplantae</taxon>
        <taxon>Streptophyta</taxon>
        <taxon>Embryophyta</taxon>
        <taxon>Tracheophyta</taxon>
        <taxon>Spermatophyta</taxon>
        <taxon>Magnoliopsida</taxon>
        <taxon>Liliopsida</taxon>
        <taxon>Zingiberales</taxon>
        <taxon>Cannaceae</taxon>
        <taxon>Canna</taxon>
    </lineage>
</organism>
<dbReference type="SMART" id="SM01233">
    <property type="entry name" value="HABP4_PAI-RBP1"/>
    <property type="match status" value="1"/>
</dbReference>
<feature type="compositionally biased region" description="Low complexity" evidence="3">
    <location>
        <begin position="32"/>
        <end position="46"/>
    </location>
</feature>
<dbReference type="Pfam" id="PF09598">
    <property type="entry name" value="Stm1_N"/>
    <property type="match status" value="1"/>
</dbReference>
<dbReference type="InterPro" id="IPR039764">
    <property type="entry name" value="HABP4/SERBP1-like"/>
</dbReference>
<name>A0AAQ3Q596_9LILI</name>
<dbReference type="GO" id="GO:0003723">
    <property type="term" value="F:RNA binding"/>
    <property type="evidence" value="ECO:0007669"/>
    <property type="project" value="InterPro"/>
</dbReference>
<feature type="compositionally biased region" description="Basic and acidic residues" evidence="3">
    <location>
        <begin position="214"/>
        <end position="232"/>
    </location>
</feature>
<evidence type="ECO:0000256" key="1">
    <source>
        <dbReference type="ARBA" id="ARBA00004496"/>
    </source>
</evidence>
<evidence type="ECO:0000313" key="5">
    <source>
        <dbReference type="EMBL" id="WOK96985.1"/>
    </source>
</evidence>
<dbReference type="InterPro" id="IPR019084">
    <property type="entry name" value="STM1-like_N"/>
</dbReference>
<feature type="domain" description="Hyaluronan/mRNA-binding protein" evidence="4">
    <location>
        <begin position="148"/>
        <end position="261"/>
    </location>
</feature>
<evidence type="ECO:0000256" key="2">
    <source>
        <dbReference type="ARBA" id="ARBA00022490"/>
    </source>
</evidence>